<evidence type="ECO:0000313" key="5">
    <source>
        <dbReference type="EMBL" id="RKT69075.1"/>
    </source>
</evidence>
<dbReference type="InterPro" id="IPR026040">
    <property type="entry name" value="HyI-like"/>
</dbReference>
<dbReference type="InterPro" id="IPR013022">
    <property type="entry name" value="Xyl_isomerase-like_TIM-brl"/>
</dbReference>
<feature type="active site" description="Proton donor/acceptor" evidence="3">
    <location>
        <position position="137"/>
    </location>
</feature>
<evidence type="ECO:0000259" key="4">
    <source>
        <dbReference type="Pfam" id="PF01261"/>
    </source>
</evidence>
<feature type="domain" description="Xylose isomerase-like TIM barrel" evidence="4">
    <location>
        <begin position="22"/>
        <end position="251"/>
    </location>
</feature>
<reference evidence="5 6" key="1">
    <citation type="submission" date="2018-10" db="EMBL/GenBank/DDBJ databases">
        <title>Sequencing the genomes of 1000 actinobacteria strains.</title>
        <authorList>
            <person name="Klenk H.-P."/>
        </authorList>
    </citation>
    <scope>NUCLEOTIDE SEQUENCE [LARGE SCALE GENOMIC DNA]</scope>
    <source>
        <strain evidence="5 6">DSM 43911</strain>
    </source>
</reference>
<dbReference type="RefSeq" id="WP_121220541.1">
    <property type="nucleotide sequence ID" value="NZ_JBIUBA010000035.1"/>
</dbReference>
<dbReference type="OrthoDB" id="9786584at2"/>
<dbReference type="Gene3D" id="3.20.20.150">
    <property type="entry name" value="Divalent-metal-dependent TIM barrel enzymes"/>
    <property type="match status" value="1"/>
</dbReference>
<dbReference type="AlphaFoldDB" id="A0A495X7E4"/>
<dbReference type="InterPro" id="IPR036237">
    <property type="entry name" value="Xyl_isomerase-like_sf"/>
</dbReference>
<organism evidence="5 6">
    <name type="scientific">Saccharothrix variisporea</name>
    <dbReference type="NCBI Taxonomy" id="543527"/>
    <lineage>
        <taxon>Bacteria</taxon>
        <taxon>Bacillati</taxon>
        <taxon>Actinomycetota</taxon>
        <taxon>Actinomycetes</taxon>
        <taxon>Pseudonocardiales</taxon>
        <taxon>Pseudonocardiaceae</taxon>
        <taxon>Saccharothrix</taxon>
    </lineage>
</organism>
<dbReference type="GO" id="GO:0016853">
    <property type="term" value="F:isomerase activity"/>
    <property type="evidence" value="ECO:0007669"/>
    <property type="project" value="UniProtKB-KW"/>
</dbReference>
<dbReference type="Proteomes" id="UP000272729">
    <property type="component" value="Unassembled WGS sequence"/>
</dbReference>
<evidence type="ECO:0000256" key="2">
    <source>
        <dbReference type="PIRNR" id="PIRNR006241"/>
    </source>
</evidence>
<feature type="active site" description="Proton donor/acceptor" evidence="3">
    <location>
        <position position="235"/>
    </location>
</feature>
<accession>A0A495X7E4</accession>
<dbReference type="PANTHER" id="PTHR43489">
    <property type="entry name" value="ISOMERASE"/>
    <property type="match status" value="1"/>
</dbReference>
<evidence type="ECO:0000256" key="3">
    <source>
        <dbReference type="PIRSR" id="PIRSR006241-50"/>
    </source>
</evidence>
<protein>
    <submittedName>
        <fullName evidence="5">Hydroxypyruvate isomerase</fullName>
    </submittedName>
</protein>
<keyword evidence="6" id="KW-1185">Reference proteome</keyword>
<comment type="caution">
    <text evidence="5">The sequence shown here is derived from an EMBL/GenBank/DDBJ whole genome shotgun (WGS) entry which is preliminary data.</text>
</comment>
<gene>
    <name evidence="5" type="ORF">DFJ66_2268</name>
</gene>
<keyword evidence="5" id="KW-0670">Pyruvate</keyword>
<dbReference type="PANTHER" id="PTHR43489:SF3">
    <property type="entry name" value="XYLOSE ISOMERASE DOMAIN PROTEIN TIM BARREL"/>
    <property type="match status" value="1"/>
</dbReference>
<name>A0A495X7E4_9PSEU</name>
<keyword evidence="1 2" id="KW-0413">Isomerase</keyword>
<evidence type="ECO:0000313" key="6">
    <source>
        <dbReference type="Proteomes" id="UP000272729"/>
    </source>
</evidence>
<dbReference type="Pfam" id="PF01261">
    <property type="entry name" value="AP_endonuc_2"/>
    <property type="match status" value="1"/>
</dbReference>
<dbReference type="SUPFAM" id="SSF51658">
    <property type="entry name" value="Xylose isomerase-like"/>
    <property type="match status" value="1"/>
</dbReference>
<comment type="similarity">
    <text evidence="2">Belongs to the hyi family.</text>
</comment>
<dbReference type="PIRSF" id="PIRSF006241">
    <property type="entry name" value="HyI"/>
    <property type="match status" value="1"/>
</dbReference>
<dbReference type="InterPro" id="IPR050417">
    <property type="entry name" value="Sugar_Epim/Isomerase"/>
</dbReference>
<evidence type="ECO:0000256" key="1">
    <source>
        <dbReference type="ARBA" id="ARBA00023235"/>
    </source>
</evidence>
<sequence>MYELSANLEWLFAERDDLGARVRAAAALGVPAVEIWGWRGRDVGGLELALRETGVVLQTMCVDPMGTLVDPATHEVFVDAVGESAALADRLGCPYLVITAGDERGGVSREEQRRAVVDALRRAAGVLDGYRAVLLLENLNSRVDHVGTFLDSTAECLDIVDEVGSPKVKVLYDHYHSLVMGERPEVVLAGRVDRVGHVQTADVPGRHEPGTGKVDWAHELRVLRDLGYAGRIGLECVPTVSTAEALAHIREHDPQ</sequence>
<proteinExistence type="inferred from homology"/>
<dbReference type="EMBL" id="RBXR01000001">
    <property type="protein sequence ID" value="RKT69075.1"/>
    <property type="molecule type" value="Genomic_DNA"/>
</dbReference>